<protein>
    <recommendedName>
        <fullName evidence="18">Poly [ADP-ribose] polymerase 12</fullName>
    </recommendedName>
</protein>
<feature type="zinc finger region" description="C3H1-type" evidence="11">
    <location>
        <begin position="196"/>
        <end position="223"/>
    </location>
</feature>
<evidence type="ECO:0000256" key="6">
    <source>
        <dbReference type="ARBA" id="ARBA00022737"/>
    </source>
</evidence>
<feature type="domain" description="C3H1-type" evidence="13">
    <location>
        <begin position="196"/>
        <end position="223"/>
    </location>
</feature>
<keyword evidence="9" id="KW-0539">Nucleus</keyword>
<dbReference type="Pfam" id="PF02825">
    <property type="entry name" value="WWE"/>
    <property type="match status" value="1"/>
</dbReference>
<feature type="region of interest" description="Disordered" evidence="12">
    <location>
        <begin position="165"/>
        <end position="193"/>
    </location>
</feature>
<dbReference type="SUPFAM" id="SSF117839">
    <property type="entry name" value="WWE domain"/>
    <property type="match status" value="1"/>
</dbReference>
<evidence type="ECO:0000256" key="9">
    <source>
        <dbReference type="ARBA" id="ARBA00023242"/>
    </source>
</evidence>
<dbReference type="GO" id="GO:0003950">
    <property type="term" value="F:NAD+ poly-ADP-ribosyltransferase activity"/>
    <property type="evidence" value="ECO:0007669"/>
    <property type="project" value="InterPro"/>
</dbReference>
<dbReference type="InterPro" id="IPR004170">
    <property type="entry name" value="WWE_dom"/>
</dbReference>
<dbReference type="EMBL" id="JAINUF010000002">
    <property type="protein sequence ID" value="KAJ8373852.1"/>
    <property type="molecule type" value="Genomic_DNA"/>
</dbReference>
<keyword evidence="6" id="KW-0677">Repeat</keyword>
<dbReference type="SUPFAM" id="SSF56399">
    <property type="entry name" value="ADP-ribosylation"/>
    <property type="match status" value="1"/>
</dbReference>
<dbReference type="CDD" id="cd01439">
    <property type="entry name" value="TCCD_inducible_PARP_like"/>
    <property type="match status" value="1"/>
</dbReference>
<dbReference type="GO" id="GO:1990404">
    <property type="term" value="F:NAD+-protein mono-ADP-ribosyltransferase activity"/>
    <property type="evidence" value="ECO:0007669"/>
    <property type="project" value="TreeGrafter"/>
</dbReference>
<keyword evidence="7 11" id="KW-0863">Zinc-finger</keyword>
<evidence type="ECO:0000256" key="5">
    <source>
        <dbReference type="ARBA" id="ARBA00022723"/>
    </source>
</evidence>
<evidence type="ECO:0000259" key="14">
    <source>
        <dbReference type="PROSITE" id="PS50918"/>
    </source>
</evidence>
<dbReference type="InterPro" id="IPR000571">
    <property type="entry name" value="Znf_CCCH"/>
</dbReference>
<dbReference type="Pfam" id="PF25261">
    <property type="entry name" value="zf-CCCH_PARP12"/>
    <property type="match status" value="1"/>
</dbReference>
<dbReference type="Proteomes" id="UP001152622">
    <property type="component" value="Chromosome 2"/>
</dbReference>
<evidence type="ECO:0000256" key="11">
    <source>
        <dbReference type="PROSITE-ProRule" id="PRU00723"/>
    </source>
</evidence>
<proteinExistence type="inferred from homology"/>
<dbReference type="Pfam" id="PF23466">
    <property type="entry name" value="WWE_4"/>
    <property type="match status" value="1"/>
</dbReference>
<evidence type="ECO:0000256" key="3">
    <source>
        <dbReference type="ARBA" id="ARBA00022490"/>
    </source>
</evidence>
<dbReference type="InterPro" id="IPR012317">
    <property type="entry name" value="Poly(ADP-ribose)pol_cat_dom"/>
</dbReference>
<feature type="zinc finger region" description="C3H1-type" evidence="11">
    <location>
        <begin position="110"/>
        <end position="132"/>
    </location>
</feature>
<dbReference type="AlphaFoldDB" id="A0A9Q1G1S6"/>
<comment type="caution">
    <text evidence="16">The sequence shown here is derived from an EMBL/GenBank/DDBJ whole genome shotgun (WGS) entry which is preliminary data.</text>
</comment>
<evidence type="ECO:0000256" key="8">
    <source>
        <dbReference type="ARBA" id="ARBA00022833"/>
    </source>
</evidence>
<name>A0A9Q1G1S6_SYNKA</name>
<feature type="compositionally biased region" description="Polar residues" evidence="12">
    <location>
        <begin position="165"/>
        <end position="175"/>
    </location>
</feature>
<evidence type="ECO:0000256" key="1">
    <source>
        <dbReference type="ARBA" id="ARBA00004123"/>
    </source>
</evidence>
<feature type="domain" description="WWE" evidence="14">
    <location>
        <begin position="282"/>
        <end position="368"/>
    </location>
</feature>
<dbReference type="PROSITE" id="PS51059">
    <property type="entry name" value="PARP_CATALYTIC"/>
    <property type="match status" value="1"/>
</dbReference>
<dbReference type="OrthoDB" id="6133115at2759"/>
<dbReference type="InterPro" id="IPR051712">
    <property type="entry name" value="ARTD-AVP"/>
</dbReference>
<evidence type="ECO:0000313" key="17">
    <source>
        <dbReference type="Proteomes" id="UP001152622"/>
    </source>
</evidence>
<dbReference type="PROSITE" id="PS50103">
    <property type="entry name" value="ZF_C3H1"/>
    <property type="match status" value="2"/>
</dbReference>
<dbReference type="Gene3D" id="3.30.720.50">
    <property type="match status" value="1"/>
</dbReference>
<evidence type="ECO:0008006" key="18">
    <source>
        <dbReference type="Google" id="ProtNLM"/>
    </source>
</evidence>
<keyword evidence="8 11" id="KW-0862">Zinc</keyword>
<dbReference type="InterPro" id="IPR057602">
    <property type="entry name" value="Zfn-CCCH_PARP12"/>
</dbReference>
<reference evidence="16" key="1">
    <citation type="journal article" date="2023" name="Science">
        <title>Genome structures resolve the early diversification of teleost fishes.</title>
        <authorList>
            <person name="Parey E."/>
            <person name="Louis A."/>
            <person name="Montfort J."/>
            <person name="Bouchez O."/>
            <person name="Roques C."/>
            <person name="Iampietro C."/>
            <person name="Lluch J."/>
            <person name="Castinel A."/>
            <person name="Donnadieu C."/>
            <person name="Desvignes T."/>
            <person name="Floi Bucao C."/>
            <person name="Jouanno E."/>
            <person name="Wen M."/>
            <person name="Mejri S."/>
            <person name="Dirks R."/>
            <person name="Jansen H."/>
            <person name="Henkel C."/>
            <person name="Chen W.J."/>
            <person name="Zahm M."/>
            <person name="Cabau C."/>
            <person name="Klopp C."/>
            <person name="Thompson A.W."/>
            <person name="Robinson-Rechavi M."/>
            <person name="Braasch I."/>
            <person name="Lecointre G."/>
            <person name="Bobe J."/>
            <person name="Postlethwait J.H."/>
            <person name="Berthelot C."/>
            <person name="Roest Crollius H."/>
            <person name="Guiguen Y."/>
        </authorList>
    </citation>
    <scope>NUCLEOTIDE SEQUENCE</scope>
    <source>
        <strain evidence="16">WJC10195</strain>
    </source>
</reference>
<evidence type="ECO:0000256" key="12">
    <source>
        <dbReference type="SAM" id="MobiDB-lite"/>
    </source>
</evidence>
<dbReference type="Gene3D" id="3.30.1370.210">
    <property type="match status" value="1"/>
</dbReference>
<keyword evidence="4" id="KW-0597">Phosphoprotein</keyword>
<evidence type="ECO:0000259" key="15">
    <source>
        <dbReference type="PROSITE" id="PS51059"/>
    </source>
</evidence>
<evidence type="ECO:0000256" key="4">
    <source>
        <dbReference type="ARBA" id="ARBA00022553"/>
    </source>
</evidence>
<dbReference type="PANTHER" id="PTHR45740:SF15">
    <property type="entry name" value="ZINC FINGER CCCH TYPE DOMAIN CONTAINING 1-LIKE"/>
    <property type="match status" value="1"/>
</dbReference>
<dbReference type="GO" id="GO:0005737">
    <property type="term" value="C:cytoplasm"/>
    <property type="evidence" value="ECO:0007669"/>
    <property type="project" value="UniProtKB-SubCell"/>
</dbReference>
<dbReference type="GO" id="GO:0005634">
    <property type="term" value="C:nucleus"/>
    <property type="evidence" value="ECO:0007669"/>
    <property type="project" value="UniProtKB-SubCell"/>
</dbReference>
<accession>A0A9Q1G1S6</accession>
<keyword evidence="17" id="KW-1185">Reference proteome</keyword>
<keyword evidence="5 11" id="KW-0479">Metal-binding</keyword>
<sequence>MPRGSISWVQTQARECDGCNNLHLCKFFLYGVCKNNRGRRVCRFGHNLTTEHNARVLRDNDLQDLDSSELCTLLLQNDNTLLPPVCFSYNKGDGEYGNCPDQENCRRLHICDRYLRGTCRAGVDCSRSHDFFEPHPLKTLKERGLPSDLIDSMLSVYQNIQAMKNNDSGNANTRGHNPGMSARSSTNHNKQAVNGPEKTEICMYYVRGTCRHEEKCWKEHSKLPYKWEQKKDFGWLVLPDNEQVEKDFCDPTNDYSQGLSRVHFDTMTNGSAQVRRLSTVSSVLQPTFVLTTEWAWYWEDEFGNWIRYSSPDGGHSASSISSEDLEQRFLEDNSAVTEFTAGSQKYQLSFKDMIQTNKKYGTKRIIRRRPVFISSAEAQTIRTSKRAPNGRTSTFKALPGHWESMAPETGFKRIPLQSSMKEHQEISALFRTTLPGFSIHKIERIQNKPLWEVFQWQKDLMRKNNGGRNVTEKQLFHGTDSKHIDAICNHNFDWRICGTHGTAYGKGSYFARDAKYSHGYTGSSGMRTMFVCRVLVGCYTRGDSSYLRPPSKDGGDSVFYDSCVDKVHDPTVFVVFEKHQVYPEYLIQYIACPMLKQAPTIPEQAYRTLQGNSSSVNILFSQTSEYSAHNFDLVLKLVVPGTSRVLGKHKTQSNSQCNNRGPGPM</sequence>
<feature type="domain" description="PARP catalytic" evidence="15">
    <location>
        <begin position="398"/>
        <end position="615"/>
    </location>
</feature>
<evidence type="ECO:0000259" key="13">
    <source>
        <dbReference type="PROSITE" id="PS50103"/>
    </source>
</evidence>
<feature type="compositionally biased region" description="Polar residues" evidence="12">
    <location>
        <begin position="182"/>
        <end position="192"/>
    </location>
</feature>
<dbReference type="InterPro" id="IPR037197">
    <property type="entry name" value="WWE_dom_sf"/>
</dbReference>
<evidence type="ECO:0000256" key="2">
    <source>
        <dbReference type="ARBA" id="ARBA00004496"/>
    </source>
</evidence>
<comment type="similarity">
    <text evidence="10">Belongs to the ARTD/PARP family.</text>
</comment>
<dbReference type="GO" id="GO:0008270">
    <property type="term" value="F:zinc ion binding"/>
    <property type="evidence" value="ECO:0007669"/>
    <property type="project" value="UniProtKB-KW"/>
</dbReference>
<dbReference type="Gene3D" id="3.90.228.10">
    <property type="match status" value="1"/>
</dbReference>
<dbReference type="PANTHER" id="PTHR45740">
    <property type="entry name" value="POLY [ADP-RIBOSE] POLYMERASE"/>
    <property type="match status" value="1"/>
</dbReference>
<dbReference type="PROSITE" id="PS50918">
    <property type="entry name" value="WWE"/>
    <property type="match status" value="1"/>
</dbReference>
<keyword evidence="3" id="KW-0963">Cytoplasm</keyword>
<evidence type="ECO:0000313" key="16">
    <source>
        <dbReference type="EMBL" id="KAJ8373852.1"/>
    </source>
</evidence>
<evidence type="ECO:0000256" key="7">
    <source>
        <dbReference type="ARBA" id="ARBA00022771"/>
    </source>
</evidence>
<dbReference type="Pfam" id="PF00644">
    <property type="entry name" value="PARP"/>
    <property type="match status" value="1"/>
</dbReference>
<feature type="domain" description="C3H1-type" evidence="13">
    <location>
        <begin position="110"/>
        <end position="132"/>
    </location>
</feature>
<comment type="subcellular location">
    <subcellularLocation>
        <location evidence="2">Cytoplasm</location>
    </subcellularLocation>
    <subcellularLocation>
        <location evidence="1">Nucleus</location>
    </subcellularLocation>
</comment>
<organism evidence="16 17">
    <name type="scientific">Synaphobranchus kaupii</name>
    <name type="common">Kaup's arrowtooth eel</name>
    <dbReference type="NCBI Taxonomy" id="118154"/>
    <lineage>
        <taxon>Eukaryota</taxon>
        <taxon>Metazoa</taxon>
        <taxon>Chordata</taxon>
        <taxon>Craniata</taxon>
        <taxon>Vertebrata</taxon>
        <taxon>Euteleostomi</taxon>
        <taxon>Actinopterygii</taxon>
        <taxon>Neopterygii</taxon>
        <taxon>Teleostei</taxon>
        <taxon>Anguilliformes</taxon>
        <taxon>Synaphobranchidae</taxon>
        <taxon>Synaphobranchus</taxon>
    </lineage>
</organism>
<dbReference type="SMART" id="SM00356">
    <property type="entry name" value="ZnF_C3H1"/>
    <property type="match status" value="3"/>
</dbReference>
<gene>
    <name evidence="16" type="ORF">SKAU_G00044320</name>
</gene>
<evidence type="ECO:0000256" key="10">
    <source>
        <dbReference type="ARBA" id="ARBA00024347"/>
    </source>
</evidence>